<sequence length="156" mass="17432">MLVPYRSTGATLEVAWERPHSLSGLTRLAWQLASAISACRRSGESHGNVQARQGREYEGDRLTQRLKNCNRRLPVLSTLDPRRGDGHRECFVGSTYNQAAWSRTSICEGLIERLAIPDSNLFAILIRPLFVTFDCRPTLGPSPLSRPSLDKNGVRI</sequence>
<organism evidence="1 2">
    <name type="scientific">Ceraceosorus guamensis</name>
    <dbReference type="NCBI Taxonomy" id="1522189"/>
    <lineage>
        <taxon>Eukaryota</taxon>
        <taxon>Fungi</taxon>
        <taxon>Dikarya</taxon>
        <taxon>Basidiomycota</taxon>
        <taxon>Ustilaginomycotina</taxon>
        <taxon>Exobasidiomycetes</taxon>
        <taxon>Ceraceosorales</taxon>
        <taxon>Ceraceosoraceae</taxon>
        <taxon>Ceraceosorus</taxon>
    </lineage>
</organism>
<evidence type="ECO:0000313" key="1">
    <source>
        <dbReference type="EMBL" id="PWN44856.1"/>
    </source>
</evidence>
<protein>
    <submittedName>
        <fullName evidence="1">Uncharacterized protein</fullName>
    </submittedName>
</protein>
<dbReference type="Proteomes" id="UP000245783">
    <property type="component" value="Unassembled WGS sequence"/>
</dbReference>
<reference evidence="1 2" key="1">
    <citation type="journal article" date="2018" name="Mol. Biol. Evol.">
        <title>Broad Genomic Sampling Reveals a Smut Pathogenic Ancestry of the Fungal Clade Ustilaginomycotina.</title>
        <authorList>
            <person name="Kijpornyongpan T."/>
            <person name="Mondo S.J."/>
            <person name="Barry K."/>
            <person name="Sandor L."/>
            <person name="Lee J."/>
            <person name="Lipzen A."/>
            <person name="Pangilinan J."/>
            <person name="LaButti K."/>
            <person name="Hainaut M."/>
            <person name="Henrissat B."/>
            <person name="Grigoriev I.V."/>
            <person name="Spatafora J.W."/>
            <person name="Aime M.C."/>
        </authorList>
    </citation>
    <scope>NUCLEOTIDE SEQUENCE [LARGE SCALE GENOMIC DNA]</scope>
    <source>
        <strain evidence="1 2">MCA 4658</strain>
    </source>
</reference>
<gene>
    <name evidence="1" type="ORF">IE81DRAFT_240887</name>
</gene>
<keyword evidence="2" id="KW-1185">Reference proteome</keyword>
<name>A0A316W4M4_9BASI</name>
<proteinExistence type="predicted"/>
<dbReference type="InParanoid" id="A0A316W4M4"/>
<accession>A0A316W4M4</accession>
<evidence type="ECO:0000313" key="2">
    <source>
        <dbReference type="Proteomes" id="UP000245783"/>
    </source>
</evidence>
<dbReference type="RefSeq" id="XP_025372016.1">
    <property type="nucleotide sequence ID" value="XM_025511220.1"/>
</dbReference>
<dbReference type="EMBL" id="KZ819358">
    <property type="protein sequence ID" value="PWN44856.1"/>
    <property type="molecule type" value="Genomic_DNA"/>
</dbReference>
<dbReference type="GeneID" id="37033090"/>
<dbReference type="AlphaFoldDB" id="A0A316W4M4"/>